<dbReference type="InterPro" id="IPR021354">
    <property type="entry name" value="DUF2975"/>
</dbReference>
<protein>
    <recommendedName>
        <fullName evidence="4">DUF2975 domain-containing protein</fullName>
    </recommendedName>
</protein>
<dbReference type="Pfam" id="PF11188">
    <property type="entry name" value="DUF2975"/>
    <property type="match status" value="1"/>
</dbReference>
<dbReference type="Proteomes" id="UP000604765">
    <property type="component" value="Unassembled WGS sequence"/>
</dbReference>
<evidence type="ECO:0008006" key="4">
    <source>
        <dbReference type="Google" id="ProtNLM"/>
    </source>
</evidence>
<dbReference type="RefSeq" id="WP_232365328.1">
    <property type="nucleotide sequence ID" value="NZ_BNJR01000014.1"/>
</dbReference>
<gene>
    <name evidence="2" type="ORF">YK48G_16680</name>
</gene>
<feature type="transmembrane region" description="Helical" evidence="1">
    <location>
        <begin position="121"/>
        <end position="141"/>
    </location>
</feature>
<proteinExistence type="predicted"/>
<sequence>MKIKTGFLKLALVGFGVIILLLCLFVFPTMLVRLKQIYTQITVSRDVFAGCLYLSAGLFFIAEGYAYQILRLVDQDNVFSGQALKAIKRIKGATGGMGVCYLLFLPMIYQVAQVEDAPGMIIMMALIAMIPLTVSTFAAILEKLLQKATELKLENQYTV</sequence>
<dbReference type="EMBL" id="BNJR01000014">
    <property type="protein sequence ID" value="GHP14243.1"/>
    <property type="molecule type" value="Genomic_DNA"/>
</dbReference>
<feature type="transmembrane region" description="Helical" evidence="1">
    <location>
        <begin position="7"/>
        <end position="27"/>
    </location>
</feature>
<comment type="caution">
    <text evidence="2">The sequence shown here is derived from an EMBL/GenBank/DDBJ whole genome shotgun (WGS) entry which is preliminary data.</text>
</comment>
<keyword evidence="1" id="KW-0472">Membrane</keyword>
<organism evidence="2 3">
    <name type="scientific">Lentilactobacillus fungorum</name>
    <dbReference type="NCBI Taxonomy" id="2201250"/>
    <lineage>
        <taxon>Bacteria</taxon>
        <taxon>Bacillati</taxon>
        <taxon>Bacillota</taxon>
        <taxon>Bacilli</taxon>
        <taxon>Lactobacillales</taxon>
        <taxon>Lactobacillaceae</taxon>
        <taxon>Lentilactobacillus</taxon>
    </lineage>
</organism>
<keyword evidence="1" id="KW-0812">Transmembrane</keyword>
<feature type="transmembrane region" description="Helical" evidence="1">
    <location>
        <begin position="90"/>
        <end position="109"/>
    </location>
</feature>
<accession>A0ABQ3W0R0</accession>
<evidence type="ECO:0000313" key="2">
    <source>
        <dbReference type="EMBL" id="GHP14243.1"/>
    </source>
</evidence>
<evidence type="ECO:0000256" key="1">
    <source>
        <dbReference type="SAM" id="Phobius"/>
    </source>
</evidence>
<name>A0ABQ3W0R0_9LACO</name>
<reference evidence="2 3" key="1">
    <citation type="journal article" date="2021" name="Int. J. Syst. Evol. Microbiol.">
        <title>Lentilactobacillus fungorum sp. nov., isolated from spent mushroom substrates.</title>
        <authorList>
            <person name="Tohno M."/>
            <person name="Tanizawa Y."/>
            <person name="Kojima Y."/>
            <person name="Sakamoto M."/>
            <person name="Ohkuma M."/>
            <person name="Kobayashi H."/>
        </authorList>
    </citation>
    <scope>NUCLEOTIDE SEQUENCE [LARGE SCALE GENOMIC DNA]</scope>
    <source>
        <strain evidence="2 3">YK48G</strain>
    </source>
</reference>
<evidence type="ECO:0000313" key="3">
    <source>
        <dbReference type="Proteomes" id="UP000604765"/>
    </source>
</evidence>
<keyword evidence="3" id="KW-1185">Reference proteome</keyword>
<feature type="transmembrane region" description="Helical" evidence="1">
    <location>
        <begin position="47"/>
        <end position="70"/>
    </location>
</feature>
<keyword evidence="1" id="KW-1133">Transmembrane helix</keyword>